<organism evidence="1 2">
    <name type="scientific">Imshaugia aleurites</name>
    <dbReference type="NCBI Taxonomy" id="172621"/>
    <lineage>
        <taxon>Eukaryota</taxon>
        <taxon>Fungi</taxon>
        <taxon>Dikarya</taxon>
        <taxon>Ascomycota</taxon>
        <taxon>Pezizomycotina</taxon>
        <taxon>Lecanoromycetes</taxon>
        <taxon>OSLEUM clade</taxon>
        <taxon>Lecanoromycetidae</taxon>
        <taxon>Lecanorales</taxon>
        <taxon>Lecanorineae</taxon>
        <taxon>Parmeliaceae</taxon>
        <taxon>Imshaugia</taxon>
    </lineage>
</organism>
<evidence type="ECO:0000313" key="1">
    <source>
        <dbReference type="EMBL" id="CAF9925001.1"/>
    </source>
</evidence>
<sequence length="152" mass="16220">MKRLMGMPAPIPNLAEVGRPEELDEWLALGPELELGVVDFAFGEDVAVEGAITDSVVVELIAEADFIALLELKVVVVELVKEVVGVDVVDADADGFTVEFVSTVLLLGRPTDLGAEVVDEKVDVLAVVARTLDGLSVPHVLQVCEPGLVRRH</sequence>
<accession>A0A8H3FFB1</accession>
<comment type="caution">
    <text evidence="1">The sequence shown here is derived from an EMBL/GenBank/DDBJ whole genome shotgun (WGS) entry which is preliminary data.</text>
</comment>
<reference evidence="1" key="1">
    <citation type="submission" date="2021-03" db="EMBL/GenBank/DDBJ databases">
        <authorList>
            <person name="Tagirdzhanova G."/>
        </authorList>
    </citation>
    <scope>NUCLEOTIDE SEQUENCE</scope>
</reference>
<dbReference type="EMBL" id="CAJPDT010000038">
    <property type="protein sequence ID" value="CAF9925001.1"/>
    <property type="molecule type" value="Genomic_DNA"/>
</dbReference>
<name>A0A8H3FFB1_9LECA</name>
<keyword evidence="2" id="KW-1185">Reference proteome</keyword>
<proteinExistence type="predicted"/>
<evidence type="ECO:0000313" key="2">
    <source>
        <dbReference type="Proteomes" id="UP000664534"/>
    </source>
</evidence>
<protein>
    <submittedName>
        <fullName evidence="1">Uncharacterized protein</fullName>
    </submittedName>
</protein>
<dbReference type="AlphaFoldDB" id="A0A8H3FFB1"/>
<dbReference type="Proteomes" id="UP000664534">
    <property type="component" value="Unassembled WGS sequence"/>
</dbReference>
<gene>
    <name evidence="1" type="ORF">IMSHALPRED_006348</name>
</gene>